<feature type="domain" description="Fungal-type protein kinase" evidence="2">
    <location>
        <begin position="221"/>
        <end position="260"/>
    </location>
</feature>
<dbReference type="AlphaFoldDB" id="A0A6A4IPY9"/>
<sequence>MRVVRNPAVSQWDRAGLPTYLPKFDRHAELGIIPNLSLEYAKKNMPAHTMPNEHEPPSSGILEGCLYTFTDDEQQTRTVKFGKVLFRPSGIIGRCTLIIRVLCVCHNGIECKCSWAGLELIMKISFPSRGRESEVAIIKHCMEKAAGLEWVKKHLPQVLSSFSVAFAENSPQAELAKYFPGYEKRVMRGSFQQELRPLRELKSAAPPTSSPNTDAPHPGPSSNHRTGTPPFIAHGQLAEGWNDAPRYRHDLESLFYVMLLLTCHYKAPGVSAASLRYGDWYHAHDFPVLGSKKSALIRSKFWSPPVETFFNGFASWLGGIRVQLWNGFAALE</sequence>
<dbReference type="Pfam" id="PF17667">
    <property type="entry name" value="Pkinase_fungal"/>
    <property type="match status" value="1"/>
</dbReference>
<evidence type="ECO:0000313" key="3">
    <source>
        <dbReference type="EMBL" id="KAE9410647.1"/>
    </source>
</evidence>
<reference evidence="3" key="1">
    <citation type="journal article" date="2019" name="Environ. Microbiol.">
        <title>Fungal ecological strategies reflected in gene transcription - a case study of two litter decomposers.</title>
        <authorList>
            <person name="Barbi F."/>
            <person name="Kohler A."/>
            <person name="Barry K."/>
            <person name="Baskaran P."/>
            <person name="Daum C."/>
            <person name="Fauchery L."/>
            <person name="Ihrmark K."/>
            <person name="Kuo A."/>
            <person name="LaButti K."/>
            <person name="Lipzen A."/>
            <person name="Morin E."/>
            <person name="Grigoriev I.V."/>
            <person name="Henrissat B."/>
            <person name="Lindahl B."/>
            <person name="Martin F."/>
        </authorList>
    </citation>
    <scope>NUCLEOTIDE SEQUENCE</scope>
    <source>
        <strain evidence="3">JB14</strain>
    </source>
</reference>
<accession>A0A6A4IPY9</accession>
<evidence type="ECO:0000313" key="4">
    <source>
        <dbReference type="Proteomes" id="UP000799118"/>
    </source>
</evidence>
<dbReference type="OrthoDB" id="5569250at2759"/>
<evidence type="ECO:0000259" key="2">
    <source>
        <dbReference type="Pfam" id="PF17667"/>
    </source>
</evidence>
<proteinExistence type="predicted"/>
<dbReference type="EMBL" id="ML769385">
    <property type="protein sequence ID" value="KAE9410647.1"/>
    <property type="molecule type" value="Genomic_DNA"/>
</dbReference>
<feature type="region of interest" description="Disordered" evidence="1">
    <location>
        <begin position="202"/>
        <end position="229"/>
    </location>
</feature>
<organism evidence="3 4">
    <name type="scientific">Gymnopus androsaceus JB14</name>
    <dbReference type="NCBI Taxonomy" id="1447944"/>
    <lineage>
        <taxon>Eukaryota</taxon>
        <taxon>Fungi</taxon>
        <taxon>Dikarya</taxon>
        <taxon>Basidiomycota</taxon>
        <taxon>Agaricomycotina</taxon>
        <taxon>Agaricomycetes</taxon>
        <taxon>Agaricomycetidae</taxon>
        <taxon>Agaricales</taxon>
        <taxon>Marasmiineae</taxon>
        <taxon>Omphalotaceae</taxon>
        <taxon>Gymnopus</taxon>
    </lineage>
</organism>
<keyword evidence="4" id="KW-1185">Reference proteome</keyword>
<name>A0A6A4IPY9_9AGAR</name>
<protein>
    <recommendedName>
        <fullName evidence="2">Fungal-type protein kinase domain-containing protein</fullName>
    </recommendedName>
</protein>
<evidence type="ECO:0000256" key="1">
    <source>
        <dbReference type="SAM" id="MobiDB-lite"/>
    </source>
</evidence>
<gene>
    <name evidence="3" type="ORF">BT96DRAFT_969622</name>
</gene>
<dbReference type="InterPro" id="IPR040976">
    <property type="entry name" value="Pkinase_fungal"/>
</dbReference>
<dbReference type="Proteomes" id="UP000799118">
    <property type="component" value="Unassembled WGS sequence"/>
</dbReference>